<keyword evidence="2" id="KW-0238">DNA-binding</keyword>
<evidence type="ECO:0000259" key="4">
    <source>
        <dbReference type="PROSITE" id="PS50949"/>
    </source>
</evidence>
<reference evidence="5 6" key="1">
    <citation type="submission" date="2019-05" db="EMBL/GenBank/DDBJ databases">
        <authorList>
            <person name="Lee S.D."/>
        </authorList>
    </citation>
    <scope>NUCLEOTIDE SEQUENCE [LARGE SCALE GENOMIC DNA]</scope>
    <source>
        <strain evidence="5 6">C5-26</strain>
    </source>
</reference>
<proteinExistence type="predicted"/>
<dbReference type="SUPFAM" id="SSF46785">
    <property type="entry name" value="Winged helix' DNA-binding domain"/>
    <property type="match status" value="1"/>
</dbReference>
<protein>
    <submittedName>
        <fullName evidence="5">FadR family transcriptional regulator</fullName>
    </submittedName>
</protein>
<dbReference type="SMART" id="SM00895">
    <property type="entry name" value="FCD"/>
    <property type="match status" value="1"/>
</dbReference>
<keyword evidence="6" id="KW-1185">Reference proteome</keyword>
<dbReference type="GO" id="GO:0003700">
    <property type="term" value="F:DNA-binding transcription factor activity"/>
    <property type="evidence" value="ECO:0007669"/>
    <property type="project" value="InterPro"/>
</dbReference>
<dbReference type="SUPFAM" id="SSF48008">
    <property type="entry name" value="GntR ligand-binding domain-like"/>
    <property type="match status" value="1"/>
</dbReference>
<feature type="domain" description="HTH gntR-type" evidence="4">
    <location>
        <begin position="11"/>
        <end position="79"/>
    </location>
</feature>
<dbReference type="InterPro" id="IPR036388">
    <property type="entry name" value="WH-like_DNA-bd_sf"/>
</dbReference>
<dbReference type="Pfam" id="PF00392">
    <property type="entry name" value="GntR"/>
    <property type="match status" value="1"/>
</dbReference>
<dbReference type="SMART" id="SM00345">
    <property type="entry name" value="HTH_GNTR"/>
    <property type="match status" value="1"/>
</dbReference>
<evidence type="ECO:0000313" key="6">
    <source>
        <dbReference type="Proteomes" id="UP000320244"/>
    </source>
</evidence>
<comment type="caution">
    <text evidence="5">The sequence shown here is derived from an EMBL/GenBank/DDBJ whole genome shotgun (WGS) entry which is preliminary data.</text>
</comment>
<dbReference type="PANTHER" id="PTHR43537">
    <property type="entry name" value="TRANSCRIPTIONAL REGULATOR, GNTR FAMILY"/>
    <property type="match status" value="1"/>
</dbReference>
<organism evidence="5 6">
    <name type="scientific">Leekyejoonella antrihumi</name>
    <dbReference type="NCBI Taxonomy" id="1660198"/>
    <lineage>
        <taxon>Bacteria</taxon>
        <taxon>Bacillati</taxon>
        <taxon>Actinomycetota</taxon>
        <taxon>Actinomycetes</taxon>
        <taxon>Micrococcales</taxon>
        <taxon>Dermacoccaceae</taxon>
        <taxon>Leekyejoonella</taxon>
    </lineage>
</organism>
<dbReference type="CDD" id="cd07377">
    <property type="entry name" value="WHTH_GntR"/>
    <property type="match status" value="1"/>
</dbReference>
<sequence length="233" mass="25374">MSDTLKPVGRTRLYEQVIDRLGEHVAGAGLSKGSRLPTERELAARLGVSRASIAQAIVALEVQGIVETRHGGGIYLLRARFDAEPVPDLMARQKRLPEVLDARDALETKLAALAAARRSDDDLAAIDAALELMHAQVNAGEPAMEGDRQFHAAIVAAAHSQLLADFYAEIRVPIAESRLESLRQPGRPRQSFADHERIAAAIRAGDEAAAARAMHEHVDHVSRVRLLTWNPED</sequence>
<evidence type="ECO:0000256" key="1">
    <source>
        <dbReference type="ARBA" id="ARBA00023015"/>
    </source>
</evidence>
<dbReference type="PROSITE" id="PS50949">
    <property type="entry name" value="HTH_GNTR"/>
    <property type="match status" value="1"/>
</dbReference>
<evidence type="ECO:0000313" key="5">
    <source>
        <dbReference type="EMBL" id="TWP36371.1"/>
    </source>
</evidence>
<dbReference type="PANTHER" id="PTHR43537:SF5">
    <property type="entry name" value="UXU OPERON TRANSCRIPTIONAL REGULATOR"/>
    <property type="match status" value="1"/>
</dbReference>
<dbReference type="Gene3D" id="1.20.120.530">
    <property type="entry name" value="GntR ligand-binding domain-like"/>
    <property type="match status" value="1"/>
</dbReference>
<evidence type="ECO:0000256" key="2">
    <source>
        <dbReference type="ARBA" id="ARBA00023125"/>
    </source>
</evidence>
<dbReference type="InterPro" id="IPR000524">
    <property type="entry name" value="Tscrpt_reg_HTH_GntR"/>
</dbReference>
<dbReference type="InterPro" id="IPR011711">
    <property type="entry name" value="GntR_C"/>
</dbReference>
<reference evidence="5 6" key="2">
    <citation type="submission" date="2019-08" db="EMBL/GenBank/DDBJ databases">
        <title>Jejuicoccus antrihumi gen. nov., sp. nov., a new member of the family Dermacoccaceae isolated from a cave.</title>
        <authorList>
            <person name="Schumann P."/>
            <person name="Kim I.S."/>
        </authorList>
    </citation>
    <scope>NUCLEOTIDE SEQUENCE [LARGE SCALE GENOMIC DNA]</scope>
    <source>
        <strain evidence="5 6">C5-26</strain>
    </source>
</reference>
<gene>
    <name evidence="5" type="ORF">FGL98_10450</name>
</gene>
<evidence type="ECO:0000256" key="3">
    <source>
        <dbReference type="ARBA" id="ARBA00023163"/>
    </source>
</evidence>
<accession>A0A563E2E2</accession>
<dbReference type="EMBL" id="VCQV01000012">
    <property type="protein sequence ID" value="TWP36371.1"/>
    <property type="molecule type" value="Genomic_DNA"/>
</dbReference>
<dbReference type="OrthoDB" id="3523737at2"/>
<keyword evidence="3" id="KW-0804">Transcription</keyword>
<dbReference type="RefSeq" id="WP_146316705.1">
    <property type="nucleotide sequence ID" value="NZ_VCQV01000012.1"/>
</dbReference>
<keyword evidence="1" id="KW-0805">Transcription regulation</keyword>
<dbReference type="Gene3D" id="1.10.10.10">
    <property type="entry name" value="Winged helix-like DNA-binding domain superfamily/Winged helix DNA-binding domain"/>
    <property type="match status" value="1"/>
</dbReference>
<dbReference type="InterPro" id="IPR008920">
    <property type="entry name" value="TF_FadR/GntR_C"/>
</dbReference>
<dbReference type="Proteomes" id="UP000320244">
    <property type="component" value="Unassembled WGS sequence"/>
</dbReference>
<name>A0A563E2E2_9MICO</name>
<dbReference type="PRINTS" id="PR00035">
    <property type="entry name" value="HTHGNTR"/>
</dbReference>
<dbReference type="InterPro" id="IPR036390">
    <property type="entry name" value="WH_DNA-bd_sf"/>
</dbReference>
<dbReference type="Pfam" id="PF07729">
    <property type="entry name" value="FCD"/>
    <property type="match status" value="1"/>
</dbReference>
<dbReference type="GO" id="GO:0003677">
    <property type="term" value="F:DNA binding"/>
    <property type="evidence" value="ECO:0007669"/>
    <property type="project" value="UniProtKB-KW"/>
</dbReference>
<dbReference type="AlphaFoldDB" id="A0A563E2E2"/>